<evidence type="ECO:0000313" key="3">
    <source>
        <dbReference type="Proteomes" id="UP001321804"/>
    </source>
</evidence>
<feature type="transmembrane region" description="Helical" evidence="1">
    <location>
        <begin position="12"/>
        <end position="36"/>
    </location>
</feature>
<gene>
    <name evidence="2" type="ORF">KIMC2_09380</name>
</gene>
<dbReference type="KEGG" id="xak:KIMC2_09380"/>
<keyword evidence="1" id="KW-1133">Transmembrane helix</keyword>
<keyword evidence="1" id="KW-0812">Transmembrane</keyword>
<name>A0AAU9CVG4_9LACO</name>
<evidence type="ECO:0000256" key="1">
    <source>
        <dbReference type="SAM" id="Phobius"/>
    </source>
</evidence>
<keyword evidence="1" id="KW-0472">Membrane</keyword>
<evidence type="ECO:0008006" key="4">
    <source>
        <dbReference type="Google" id="ProtNLM"/>
    </source>
</evidence>
<organism evidence="2 3">
    <name type="scientific">Xylocopilactobacillus apis</name>
    <dbReference type="NCBI Taxonomy" id="2932183"/>
    <lineage>
        <taxon>Bacteria</taxon>
        <taxon>Bacillati</taxon>
        <taxon>Bacillota</taxon>
        <taxon>Bacilli</taxon>
        <taxon>Lactobacillales</taxon>
        <taxon>Lactobacillaceae</taxon>
        <taxon>Xylocopilactobacillus</taxon>
    </lineage>
</organism>
<proteinExistence type="predicted"/>
<keyword evidence="3" id="KW-1185">Reference proteome</keyword>
<evidence type="ECO:0000313" key="2">
    <source>
        <dbReference type="EMBL" id="BDR56376.1"/>
    </source>
</evidence>
<protein>
    <recommendedName>
        <fullName evidence="4">Type II secretion system protein</fullName>
    </recommendedName>
</protein>
<dbReference type="EMBL" id="AP026801">
    <property type="protein sequence ID" value="BDR56376.1"/>
    <property type="molecule type" value="Genomic_DNA"/>
</dbReference>
<dbReference type="AlphaFoldDB" id="A0AAU9CVG4"/>
<sequence length="106" mass="12308">MLLLLKYKNKAFIMLESIISLSILSLGVFSLTSTYISSIRATKKFSESENLAFCIRTAVIAKQKKTEIPQQIILNNIKYQIIVQQNKIWAINLNNRKKMEITWNEK</sequence>
<dbReference type="Proteomes" id="UP001321804">
    <property type="component" value="Chromosome"/>
</dbReference>
<reference evidence="2 3" key="1">
    <citation type="journal article" date="2023" name="Microbiol. Spectr.">
        <title>Symbiosis of Carpenter Bees with Uncharacterized Lactic Acid Bacteria Showing NAD Auxotrophy.</title>
        <authorList>
            <person name="Kawasaki S."/>
            <person name="Ozawa K."/>
            <person name="Mori T."/>
            <person name="Yamamoto A."/>
            <person name="Ito M."/>
            <person name="Ohkuma M."/>
            <person name="Sakamoto M."/>
            <person name="Matsutani M."/>
        </authorList>
    </citation>
    <scope>NUCLEOTIDE SEQUENCE [LARGE SCALE GENOMIC DNA]</scope>
    <source>
        <strain evidence="2 3">KimC2</strain>
    </source>
</reference>
<accession>A0AAU9CVG4</accession>